<feature type="non-terminal residue" evidence="1">
    <location>
        <position position="1"/>
    </location>
</feature>
<proteinExistence type="predicted"/>
<evidence type="ECO:0000313" key="2">
    <source>
        <dbReference type="Proteomes" id="UP000199181"/>
    </source>
</evidence>
<dbReference type="EMBL" id="FOIJ01000022">
    <property type="protein sequence ID" value="SEU36419.1"/>
    <property type="molecule type" value="Genomic_DNA"/>
</dbReference>
<gene>
    <name evidence="1" type="ORF">SAMN05443639_1221</name>
</gene>
<sequence>AGLAGAGLDAASMLGMMAPQLMAPAMDPYAAAGLGQGAPMMDPYAMDPYAAGGLPPELAGAPMMDPYAAGLPPELAGAPMMDPYAAGAPAPTAGGFGGPAVDGSGQSGSGLSALLDTVANAVSTVTQVAQAVTNLVDQASGANPLPSLAKTVAEAVKAPQTPEF</sequence>
<protein>
    <submittedName>
        <fullName evidence="1">Uncharacterized protein</fullName>
    </submittedName>
</protein>
<dbReference type="AlphaFoldDB" id="A0A1I0L8X8"/>
<accession>A0A1I0L8X8</accession>
<dbReference type="Proteomes" id="UP000199181">
    <property type="component" value="Unassembled WGS sequence"/>
</dbReference>
<evidence type="ECO:0000313" key="1">
    <source>
        <dbReference type="EMBL" id="SEU36419.1"/>
    </source>
</evidence>
<reference evidence="2" key="1">
    <citation type="submission" date="2016-10" db="EMBL/GenBank/DDBJ databases">
        <authorList>
            <person name="Varghese N."/>
            <person name="Submissions S."/>
        </authorList>
    </citation>
    <scope>NUCLEOTIDE SEQUENCE [LARGE SCALE GENOMIC DNA]</scope>
    <source>
        <strain evidence="2">DSM 16858</strain>
    </source>
</reference>
<keyword evidence="2" id="KW-1185">Reference proteome</keyword>
<name>A0A1I0L8X8_9BACT</name>
<organism evidence="1 2">
    <name type="scientific">Stigmatella erecta</name>
    <dbReference type="NCBI Taxonomy" id="83460"/>
    <lineage>
        <taxon>Bacteria</taxon>
        <taxon>Pseudomonadati</taxon>
        <taxon>Myxococcota</taxon>
        <taxon>Myxococcia</taxon>
        <taxon>Myxococcales</taxon>
        <taxon>Cystobacterineae</taxon>
        <taxon>Archangiaceae</taxon>
        <taxon>Stigmatella</taxon>
    </lineage>
</organism>